<dbReference type="EMBL" id="BGZK01005138">
    <property type="protein sequence ID" value="GBP12700.1"/>
    <property type="molecule type" value="Genomic_DNA"/>
</dbReference>
<dbReference type="Proteomes" id="UP000299102">
    <property type="component" value="Unassembled WGS sequence"/>
</dbReference>
<name>A0A4C1TGK7_EUMVA</name>
<dbReference type="AlphaFoldDB" id="A0A4C1TGK7"/>
<organism evidence="2 3">
    <name type="scientific">Eumeta variegata</name>
    <name type="common">Bagworm moth</name>
    <name type="synonym">Eumeta japonica</name>
    <dbReference type="NCBI Taxonomy" id="151549"/>
    <lineage>
        <taxon>Eukaryota</taxon>
        <taxon>Metazoa</taxon>
        <taxon>Ecdysozoa</taxon>
        <taxon>Arthropoda</taxon>
        <taxon>Hexapoda</taxon>
        <taxon>Insecta</taxon>
        <taxon>Pterygota</taxon>
        <taxon>Neoptera</taxon>
        <taxon>Endopterygota</taxon>
        <taxon>Lepidoptera</taxon>
        <taxon>Glossata</taxon>
        <taxon>Ditrysia</taxon>
        <taxon>Tineoidea</taxon>
        <taxon>Psychidae</taxon>
        <taxon>Oiketicinae</taxon>
        <taxon>Eumeta</taxon>
    </lineage>
</organism>
<comment type="caution">
    <text evidence="2">The sequence shown here is derived from an EMBL/GenBank/DDBJ whole genome shotgun (WGS) entry which is preliminary data.</text>
</comment>
<proteinExistence type="predicted"/>
<feature type="coiled-coil region" evidence="1">
    <location>
        <begin position="35"/>
        <end position="62"/>
    </location>
</feature>
<sequence>MQGDNGNNSRDVFSWDKLCSLLDDKLKDVTRKTDLNELRTEIDVLKKENLTLKNDVKKLTSRLDYIDRSMRLSNVVVTGLSSRNNNVAKTEFENLCADVLKVSNKIMSTRLLAGGKTFCFTLESRQQASDVLAAKNKLKGRRVYINKDYTNEEQNKRYKLRKLRRSIAACNRSVKVRLGEFCIFVENKKYTCDGNEIIANSNQDAVFLRSLTAEHENPFEIGVRVNQPDMEAMNTPSMQ</sequence>
<protein>
    <submittedName>
        <fullName evidence="2">Uncharacterized protein</fullName>
    </submittedName>
</protein>
<keyword evidence="3" id="KW-1185">Reference proteome</keyword>
<dbReference type="OrthoDB" id="8048242at2759"/>
<gene>
    <name evidence="2" type="ORF">EVAR_70832_1</name>
</gene>
<evidence type="ECO:0000313" key="3">
    <source>
        <dbReference type="Proteomes" id="UP000299102"/>
    </source>
</evidence>
<reference evidence="2 3" key="1">
    <citation type="journal article" date="2019" name="Commun. Biol.">
        <title>The bagworm genome reveals a unique fibroin gene that provides high tensile strength.</title>
        <authorList>
            <person name="Kono N."/>
            <person name="Nakamura H."/>
            <person name="Ohtoshi R."/>
            <person name="Tomita M."/>
            <person name="Numata K."/>
            <person name="Arakawa K."/>
        </authorList>
    </citation>
    <scope>NUCLEOTIDE SEQUENCE [LARGE SCALE GENOMIC DNA]</scope>
</reference>
<evidence type="ECO:0000256" key="1">
    <source>
        <dbReference type="SAM" id="Coils"/>
    </source>
</evidence>
<keyword evidence="1" id="KW-0175">Coiled coil</keyword>
<evidence type="ECO:0000313" key="2">
    <source>
        <dbReference type="EMBL" id="GBP12700.1"/>
    </source>
</evidence>
<accession>A0A4C1TGK7</accession>